<name>A0ABQ4XBP1_9ASTR</name>
<proteinExistence type="predicted"/>
<dbReference type="Proteomes" id="UP001151760">
    <property type="component" value="Unassembled WGS sequence"/>
</dbReference>
<feature type="region of interest" description="Disordered" evidence="1">
    <location>
        <begin position="232"/>
        <end position="277"/>
    </location>
</feature>
<evidence type="ECO:0000313" key="4">
    <source>
        <dbReference type="Proteomes" id="UP001151760"/>
    </source>
</evidence>
<comment type="caution">
    <text evidence="3">The sequence shown here is derived from an EMBL/GenBank/DDBJ whole genome shotgun (WGS) entry which is preliminary data.</text>
</comment>
<feature type="domain" description="Retrotransposon Copia-like N-terminal" evidence="2">
    <location>
        <begin position="33"/>
        <end position="73"/>
    </location>
</feature>
<dbReference type="Pfam" id="PF14244">
    <property type="entry name" value="Retrotran_gag_3"/>
    <property type="match status" value="1"/>
</dbReference>
<feature type="compositionally biased region" description="Polar residues" evidence="1">
    <location>
        <begin position="233"/>
        <end position="277"/>
    </location>
</feature>
<evidence type="ECO:0000259" key="2">
    <source>
        <dbReference type="Pfam" id="PF14244"/>
    </source>
</evidence>
<protein>
    <submittedName>
        <fullName evidence="3">Ribonuclease H-like domain-containing protein</fullName>
    </submittedName>
</protein>
<dbReference type="EMBL" id="BQNB010009361">
    <property type="protein sequence ID" value="GJS62450.1"/>
    <property type="molecule type" value="Genomic_DNA"/>
</dbReference>
<keyword evidence="4" id="KW-1185">Reference proteome</keyword>
<evidence type="ECO:0000313" key="3">
    <source>
        <dbReference type="EMBL" id="GJS62450.1"/>
    </source>
</evidence>
<gene>
    <name evidence="3" type="ORF">Tco_0657234</name>
</gene>
<accession>A0ABQ4XBP1</accession>
<dbReference type="InterPro" id="IPR029472">
    <property type="entry name" value="Copia-like_N"/>
</dbReference>
<reference evidence="3" key="1">
    <citation type="journal article" date="2022" name="Int. J. Mol. Sci.">
        <title>Draft Genome of Tanacetum Coccineum: Genomic Comparison of Closely Related Tanacetum-Family Plants.</title>
        <authorList>
            <person name="Yamashiro T."/>
            <person name="Shiraishi A."/>
            <person name="Nakayama K."/>
            <person name="Satake H."/>
        </authorList>
    </citation>
    <scope>NUCLEOTIDE SEQUENCE</scope>
</reference>
<reference evidence="3" key="2">
    <citation type="submission" date="2022-01" db="EMBL/GenBank/DDBJ databases">
        <authorList>
            <person name="Yamashiro T."/>
            <person name="Shiraishi A."/>
            <person name="Satake H."/>
            <person name="Nakayama K."/>
        </authorList>
    </citation>
    <scope>NUCLEOTIDE SEQUENCE</scope>
</reference>
<sequence length="473" mass="53248">MSIHGYSDDKFINDDENVTLISKLDVSNPLHLHRNDSAALTIVSVKLKGTENYHVWSNAMLLALEGRNKTGFIVDLRRRYNVDDGSVGRQWDRVNAVVLGARHVWEELKETYDKVDGFVTFNLHHKIHTLKQNGSTLADYYHSLNALWKQFDCLIELPRCTCHAADDFKKHNQLMKLMQFLMGLDDSYMSIRSSILSKDTLPDVRNAYATISSEESHRGIYSSMSGSSQRSQTAAFASNVPNRTNFQRGQTSNNNSRPISANNTGPRPNNANMNRQSGGSGLVCENCGFNSQNFKGISVSNHSACMRANVSDGLTDETTLSLLISPYQGQFYLLGKMCQANIVQNDGTNDIPDSGIDADISDHFHATQDEQVTTLEENIMSEGNEDINPMTNSQGTQNLRRSFRQSVFRKNYNDFVVESKVKYGLEKFVGYANLNTENLCFVTELNKSHEPKTFSEALRYSHWIGMLLNKEFG</sequence>
<dbReference type="PANTHER" id="PTHR37610:SF78">
    <property type="entry name" value="GAG-POLYPEPTIDE OF LTR COPIA-TYPE-RELATED"/>
    <property type="match status" value="1"/>
</dbReference>
<dbReference type="PANTHER" id="PTHR37610">
    <property type="entry name" value="CCHC-TYPE DOMAIN-CONTAINING PROTEIN"/>
    <property type="match status" value="1"/>
</dbReference>
<evidence type="ECO:0000256" key="1">
    <source>
        <dbReference type="SAM" id="MobiDB-lite"/>
    </source>
</evidence>
<organism evidence="3 4">
    <name type="scientific">Tanacetum coccineum</name>
    <dbReference type="NCBI Taxonomy" id="301880"/>
    <lineage>
        <taxon>Eukaryota</taxon>
        <taxon>Viridiplantae</taxon>
        <taxon>Streptophyta</taxon>
        <taxon>Embryophyta</taxon>
        <taxon>Tracheophyta</taxon>
        <taxon>Spermatophyta</taxon>
        <taxon>Magnoliopsida</taxon>
        <taxon>eudicotyledons</taxon>
        <taxon>Gunneridae</taxon>
        <taxon>Pentapetalae</taxon>
        <taxon>asterids</taxon>
        <taxon>campanulids</taxon>
        <taxon>Asterales</taxon>
        <taxon>Asteraceae</taxon>
        <taxon>Asteroideae</taxon>
        <taxon>Anthemideae</taxon>
        <taxon>Anthemidinae</taxon>
        <taxon>Tanacetum</taxon>
    </lineage>
</organism>